<dbReference type="STRING" id="60547.GCA_000751215_01216"/>
<evidence type="ECO:0000256" key="3">
    <source>
        <dbReference type="ARBA" id="ARBA00022475"/>
    </source>
</evidence>
<dbReference type="PIRSF" id="PIRSF000018">
    <property type="entry name" value="Mb_ADH_cyt_c"/>
    <property type="match status" value="1"/>
</dbReference>
<evidence type="ECO:0000256" key="9">
    <source>
        <dbReference type="ARBA" id="ARBA00023004"/>
    </source>
</evidence>
<dbReference type="PANTHER" id="PTHR35008:SF8">
    <property type="entry name" value="ALCOHOL DEHYDROGENASE CYTOCHROME C SUBUNIT"/>
    <property type="match status" value="1"/>
</dbReference>
<comment type="subcellular location">
    <subcellularLocation>
        <location evidence="1">Cell membrane</location>
    </subcellularLocation>
</comment>
<dbReference type="InterPro" id="IPR051459">
    <property type="entry name" value="Cytochrome_c-type_DH"/>
</dbReference>
<keyword evidence="9 12" id="KW-0408">Iron</keyword>
<dbReference type="AlphaFoldDB" id="A0A069PKS1"/>
<accession>A0A069PKS1</accession>
<feature type="domain" description="Cytochrome c" evidence="14">
    <location>
        <begin position="65"/>
        <end position="168"/>
    </location>
</feature>
<organism evidence="15 16">
    <name type="scientific">Caballeronia glathei</name>
    <dbReference type="NCBI Taxonomy" id="60547"/>
    <lineage>
        <taxon>Bacteria</taxon>
        <taxon>Pseudomonadati</taxon>
        <taxon>Pseudomonadota</taxon>
        <taxon>Betaproteobacteria</taxon>
        <taxon>Burkholderiales</taxon>
        <taxon>Burkholderiaceae</taxon>
        <taxon>Caballeronia</taxon>
    </lineage>
</organism>
<comment type="caution">
    <text evidence="15">The sequence shown here is derived from an EMBL/GenBank/DDBJ whole genome shotgun (WGS) entry which is preliminary data.</text>
</comment>
<evidence type="ECO:0000256" key="6">
    <source>
        <dbReference type="ARBA" id="ARBA00022729"/>
    </source>
</evidence>
<feature type="domain" description="Cytochrome c" evidence="14">
    <location>
        <begin position="348"/>
        <end position="439"/>
    </location>
</feature>
<protein>
    <submittedName>
        <fullName evidence="15">Cytochrome C</fullName>
    </submittedName>
</protein>
<dbReference type="GO" id="GO:0020037">
    <property type="term" value="F:heme binding"/>
    <property type="evidence" value="ECO:0007669"/>
    <property type="project" value="InterPro"/>
</dbReference>
<dbReference type="EMBL" id="JFHC01000030">
    <property type="protein sequence ID" value="KDR41185.1"/>
    <property type="molecule type" value="Genomic_DNA"/>
</dbReference>
<evidence type="ECO:0000256" key="4">
    <source>
        <dbReference type="ARBA" id="ARBA00022617"/>
    </source>
</evidence>
<dbReference type="Pfam" id="PF00034">
    <property type="entry name" value="Cytochrom_C"/>
    <property type="match status" value="2"/>
</dbReference>
<feature type="binding site" description="axial binding residue" evidence="12">
    <location>
        <position position="229"/>
    </location>
    <ligand>
        <name>heme c</name>
        <dbReference type="ChEBI" id="CHEBI:61717"/>
        <label>2</label>
    </ligand>
    <ligandPart>
        <name>Fe</name>
        <dbReference type="ChEBI" id="CHEBI:18248"/>
    </ligandPart>
</feature>
<evidence type="ECO:0000256" key="1">
    <source>
        <dbReference type="ARBA" id="ARBA00004236"/>
    </source>
</evidence>
<feature type="binding site" description="covalent" evidence="11">
    <location>
        <position position="79"/>
    </location>
    <ligand>
        <name>heme c</name>
        <dbReference type="ChEBI" id="CHEBI:61717"/>
        <label>1</label>
    </ligand>
</feature>
<feature type="binding site" description="covalent" evidence="11">
    <location>
        <position position="228"/>
    </location>
    <ligand>
        <name>heme c</name>
        <dbReference type="ChEBI" id="CHEBI:61717"/>
        <label>2</label>
    </ligand>
</feature>
<feature type="signal peptide" evidence="13">
    <location>
        <begin position="1"/>
        <end position="28"/>
    </location>
</feature>
<keyword evidence="7" id="KW-0677">Repeat</keyword>
<keyword evidence="3" id="KW-1003">Cell membrane</keyword>
<dbReference type="GO" id="GO:0005506">
    <property type="term" value="F:iron ion binding"/>
    <property type="evidence" value="ECO:0007669"/>
    <property type="project" value="InterPro"/>
</dbReference>
<dbReference type="InterPro" id="IPR008168">
    <property type="entry name" value="Cyt_C_IC"/>
</dbReference>
<dbReference type="Proteomes" id="UP000027466">
    <property type="component" value="Unassembled WGS sequence"/>
</dbReference>
<feature type="binding site" description="covalent" evidence="11">
    <location>
        <position position="364"/>
    </location>
    <ligand>
        <name>heme c</name>
        <dbReference type="ChEBI" id="CHEBI:61717"/>
        <label>3</label>
    </ligand>
</feature>
<feature type="chain" id="PRO_5007372205" evidence="13">
    <location>
        <begin position="29"/>
        <end position="458"/>
    </location>
</feature>
<dbReference type="InterPro" id="IPR009056">
    <property type="entry name" value="Cyt_c-like_dom"/>
</dbReference>
<proteinExistence type="predicted"/>
<keyword evidence="8" id="KW-0249">Electron transport</keyword>
<keyword evidence="16" id="KW-1185">Reference proteome</keyword>
<evidence type="ECO:0000256" key="11">
    <source>
        <dbReference type="PIRSR" id="PIRSR000018-50"/>
    </source>
</evidence>
<evidence type="ECO:0000256" key="7">
    <source>
        <dbReference type="ARBA" id="ARBA00022737"/>
    </source>
</evidence>
<sequence>MSARRHAPVRQRMARFASAALVVFAVLAAAYGATHGAAANLPARVAVAAQVPPAVVKTDTVTQAELVKRGEYLARAGDCIACHTADPARPFAGGVPVATPFGTIYTPNITSDPDTGIGRWTDADFLRAMHEGIGKGGERLYPAFPYVEYTRVTTEDVLAIRAYLTTVAPIHSTPPRNDLMFPFNQRWLMALWNLFNFSEGRFVPDPKKSAEFNRGAYLVEGLAHCGECHTPRNVMQGLRTGERLGGGAVAGWQAYNITPDKNGGVGHWSDDDLIHYLATGVAPGRANAAGPMADVVVNSTQHLTQEDLRSIVVYLRSVPAIGGGAARPRDSFGRPAPDDVTGIRGTAANTADGARLFIANCASCHHWTGEGAGGRAPGAYPPLIRNSATGANAANNLTLVILHGVNRTTKDTAAFMPAFGPVLTDAQIAAIAGYVTIRFGNPQAATSAEQVAKLRQAR</sequence>
<dbReference type="PANTHER" id="PTHR35008">
    <property type="entry name" value="BLL4482 PROTEIN-RELATED"/>
    <property type="match status" value="1"/>
</dbReference>
<feature type="binding site" description="covalent" evidence="11">
    <location>
        <position position="361"/>
    </location>
    <ligand>
        <name>heme c</name>
        <dbReference type="ChEBI" id="CHEBI:61717"/>
        <label>3</label>
    </ligand>
</feature>
<keyword evidence="2" id="KW-0813">Transport</keyword>
<dbReference type="PRINTS" id="PR00605">
    <property type="entry name" value="CYTCHROMECIC"/>
</dbReference>
<evidence type="ECO:0000313" key="16">
    <source>
        <dbReference type="Proteomes" id="UP000027466"/>
    </source>
</evidence>
<dbReference type="PROSITE" id="PS51007">
    <property type="entry name" value="CYTC"/>
    <property type="match status" value="3"/>
</dbReference>
<evidence type="ECO:0000256" key="10">
    <source>
        <dbReference type="ARBA" id="ARBA00023136"/>
    </source>
</evidence>
<evidence type="ECO:0000256" key="2">
    <source>
        <dbReference type="ARBA" id="ARBA00022448"/>
    </source>
</evidence>
<dbReference type="Gene3D" id="1.10.760.10">
    <property type="entry name" value="Cytochrome c-like domain"/>
    <property type="match status" value="3"/>
</dbReference>
<evidence type="ECO:0000256" key="12">
    <source>
        <dbReference type="PIRSR" id="PIRSR000018-51"/>
    </source>
</evidence>
<dbReference type="InterPro" id="IPR014353">
    <property type="entry name" value="Membr-bd_ADH_cyt_c"/>
</dbReference>
<keyword evidence="5 12" id="KW-0479">Metal-binding</keyword>
<reference evidence="15 16" key="1">
    <citation type="submission" date="2014-03" db="EMBL/GenBank/DDBJ databases">
        <title>Draft Genome Sequences of Four Burkholderia Strains.</title>
        <authorList>
            <person name="Liu X.Y."/>
            <person name="Li C.X."/>
            <person name="Xu J.H."/>
        </authorList>
    </citation>
    <scope>NUCLEOTIDE SEQUENCE [LARGE SCALE GENOMIC DNA]</scope>
    <source>
        <strain evidence="15 16">DSM 50014</strain>
    </source>
</reference>
<evidence type="ECO:0000259" key="14">
    <source>
        <dbReference type="PROSITE" id="PS51007"/>
    </source>
</evidence>
<keyword evidence="4 11" id="KW-0349">Heme</keyword>
<gene>
    <name evidence="15" type="ORF">BG61_20025</name>
</gene>
<name>A0A069PKS1_9BURK</name>
<keyword evidence="10" id="KW-0472">Membrane</keyword>
<evidence type="ECO:0000313" key="15">
    <source>
        <dbReference type="EMBL" id="KDR41185.1"/>
    </source>
</evidence>
<dbReference type="GO" id="GO:0016614">
    <property type="term" value="F:oxidoreductase activity, acting on CH-OH group of donors"/>
    <property type="evidence" value="ECO:0007669"/>
    <property type="project" value="InterPro"/>
</dbReference>
<comment type="cofactor">
    <cofactor evidence="11">
        <name>heme c</name>
        <dbReference type="ChEBI" id="CHEBI:61717"/>
    </cofactor>
    <text evidence="11">Binds 3 heme c groups covalently per subunit.</text>
</comment>
<evidence type="ECO:0000256" key="5">
    <source>
        <dbReference type="ARBA" id="ARBA00022723"/>
    </source>
</evidence>
<dbReference type="GO" id="GO:0009055">
    <property type="term" value="F:electron transfer activity"/>
    <property type="evidence" value="ECO:0007669"/>
    <property type="project" value="InterPro"/>
</dbReference>
<dbReference type="SUPFAM" id="SSF46626">
    <property type="entry name" value="Cytochrome c"/>
    <property type="match status" value="3"/>
</dbReference>
<feature type="domain" description="Cytochrome c" evidence="14">
    <location>
        <begin position="210"/>
        <end position="319"/>
    </location>
</feature>
<feature type="binding site" description="axial binding residue" evidence="12">
    <location>
        <position position="365"/>
    </location>
    <ligand>
        <name>heme c</name>
        <dbReference type="ChEBI" id="CHEBI:61717"/>
        <label>3</label>
    </ligand>
    <ligandPart>
        <name>Fe</name>
        <dbReference type="ChEBI" id="CHEBI:18248"/>
    </ligandPart>
</feature>
<feature type="binding site" description="covalent" evidence="11">
    <location>
        <position position="82"/>
    </location>
    <ligand>
        <name>heme c</name>
        <dbReference type="ChEBI" id="CHEBI:61717"/>
        <label>1</label>
    </ligand>
</feature>
<keyword evidence="6 13" id="KW-0732">Signal</keyword>
<evidence type="ECO:0000256" key="8">
    <source>
        <dbReference type="ARBA" id="ARBA00022982"/>
    </source>
</evidence>
<dbReference type="InterPro" id="IPR036909">
    <property type="entry name" value="Cyt_c-like_dom_sf"/>
</dbReference>
<feature type="binding site" description="axial binding residue" evidence="12">
    <location>
        <position position="83"/>
    </location>
    <ligand>
        <name>heme c</name>
        <dbReference type="ChEBI" id="CHEBI:61717"/>
        <label>1</label>
    </ligand>
    <ligandPart>
        <name>Fe</name>
        <dbReference type="ChEBI" id="CHEBI:18248"/>
    </ligandPart>
</feature>
<evidence type="ECO:0000256" key="13">
    <source>
        <dbReference type="SAM" id="SignalP"/>
    </source>
</evidence>
<dbReference type="GO" id="GO:0005886">
    <property type="term" value="C:plasma membrane"/>
    <property type="evidence" value="ECO:0007669"/>
    <property type="project" value="UniProtKB-SubCell"/>
</dbReference>
<feature type="binding site" description="covalent" evidence="11">
    <location>
        <position position="225"/>
    </location>
    <ligand>
        <name>heme c</name>
        <dbReference type="ChEBI" id="CHEBI:61717"/>
        <label>2</label>
    </ligand>
</feature>